<evidence type="ECO:0000313" key="3">
    <source>
        <dbReference type="Proteomes" id="UP001445076"/>
    </source>
</evidence>
<name>A0AAW0WQC3_CHEQU</name>
<comment type="caution">
    <text evidence="2">The sequence shown here is derived from an EMBL/GenBank/DDBJ whole genome shotgun (WGS) entry which is preliminary data.</text>
</comment>
<dbReference type="GO" id="GO:0003677">
    <property type="term" value="F:DNA binding"/>
    <property type="evidence" value="ECO:0007669"/>
    <property type="project" value="TreeGrafter"/>
</dbReference>
<dbReference type="PANTHER" id="PTHR19303:SF26">
    <property type="entry name" value="TIGGER TRANSPOSABLE ELEMENT-DERIVED PROTEIN 1"/>
    <property type="match status" value="1"/>
</dbReference>
<evidence type="ECO:0000259" key="1">
    <source>
        <dbReference type="Pfam" id="PF03184"/>
    </source>
</evidence>
<dbReference type="InterPro" id="IPR050863">
    <property type="entry name" value="CenT-Element_Derived"/>
</dbReference>
<dbReference type="Proteomes" id="UP001445076">
    <property type="component" value="Unassembled WGS sequence"/>
</dbReference>
<dbReference type="EMBL" id="JARKIK010000068">
    <property type="protein sequence ID" value="KAK8729216.1"/>
    <property type="molecule type" value="Genomic_DNA"/>
</dbReference>
<dbReference type="InterPro" id="IPR004875">
    <property type="entry name" value="DDE_SF_endonuclease_dom"/>
</dbReference>
<organism evidence="2 3">
    <name type="scientific">Cherax quadricarinatus</name>
    <name type="common">Australian red claw crayfish</name>
    <dbReference type="NCBI Taxonomy" id="27406"/>
    <lineage>
        <taxon>Eukaryota</taxon>
        <taxon>Metazoa</taxon>
        <taxon>Ecdysozoa</taxon>
        <taxon>Arthropoda</taxon>
        <taxon>Crustacea</taxon>
        <taxon>Multicrustacea</taxon>
        <taxon>Malacostraca</taxon>
        <taxon>Eumalacostraca</taxon>
        <taxon>Eucarida</taxon>
        <taxon>Decapoda</taxon>
        <taxon>Pleocyemata</taxon>
        <taxon>Astacidea</taxon>
        <taxon>Parastacoidea</taxon>
        <taxon>Parastacidae</taxon>
        <taxon>Cherax</taxon>
    </lineage>
</organism>
<accession>A0AAW0WQC3</accession>
<reference evidence="2 3" key="1">
    <citation type="journal article" date="2024" name="BMC Genomics">
        <title>Genome assembly of redclaw crayfish (Cherax quadricarinatus) provides insights into its immune adaptation and hypoxia tolerance.</title>
        <authorList>
            <person name="Liu Z."/>
            <person name="Zheng J."/>
            <person name="Li H."/>
            <person name="Fang K."/>
            <person name="Wang S."/>
            <person name="He J."/>
            <person name="Zhou D."/>
            <person name="Weng S."/>
            <person name="Chi M."/>
            <person name="Gu Z."/>
            <person name="He J."/>
            <person name="Li F."/>
            <person name="Wang M."/>
        </authorList>
    </citation>
    <scope>NUCLEOTIDE SEQUENCE [LARGE SCALE GENOMIC DNA]</scope>
    <source>
        <strain evidence="2">ZL_2023a</strain>
    </source>
</reference>
<protein>
    <recommendedName>
        <fullName evidence="1">DDE-1 domain-containing protein</fullName>
    </recommendedName>
</protein>
<feature type="domain" description="DDE-1" evidence="1">
    <location>
        <begin position="4"/>
        <end position="65"/>
    </location>
</feature>
<feature type="non-terminal residue" evidence="2">
    <location>
        <position position="1"/>
    </location>
</feature>
<dbReference type="Pfam" id="PF03184">
    <property type="entry name" value="DDE_1"/>
    <property type="match status" value="1"/>
</dbReference>
<sequence length="170" mass="19686">HALKQVSKHMLPVYYHANNKVWMMQDLFEDWFSNCFIPSVKHYCLEKGIPFKIILLLDNAPGHPTTILQPLDQGAIAMFKAYYLHTTFSKAVAATENDEIIFHVFWKSYNILQCIRNIASASEGVTKQCMQGIWKKCLKVFVNIFEGFEQVKLLDVTNKKKLQNLLMCLI</sequence>
<proteinExistence type="predicted"/>
<gene>
    <name evidence="2" type="ORF">OTU49_008680</name>
</gene>
<dbReference type="PANTHER" id="PTHR19303">
    <property type="entry name" value="TRANSPOSON"/>
    <property type="match status" value="1"/>
</dbReference>
<keyword evidence="3" id="KW-1185">Reference proteome</keyword>
<dbReference type="GO" id="GO:0005634">
    <property type="term" value="C:nucleus"/>
    <property type="evidence" value="ECO:0007669"/>
    <property type="project" value="TreeGrafter"/>
</dbReference>
<dbReference type="AlphaFoldDB" id="A0AAW0WQC3"/>
<evidence type="ECO:0000313" key="2">
    <source>
        <dbReference type="EMBL" id="KAK8729216.1"/>
    </source>
</evidence>